<comment type="similarity">
    <text evidence="2 7 8">In the C-terminal section; belongs to the NAD synthetase family.</text>
</comment>
<feature type="domain" description="CN hydrolase" evidence="10">
    <location>
        <begin position="2"/>
        <end position="242"/>
    </location>
</feature>
<comment type="function">
    <text evidence="7">Catalyzes the ATP-dependent amidation of deamido-NAD to form NAD. Uses L-glutamine as a nitrogen source.</text>
</comment>
<dbReference type="InterPro" id="IPR014445">
    <property type="entry name" value="Gln-dep_NAD_synthase"/>
</dbReference>
<evidence type="ECO:0000256" key="9">
    <source>
        <dbReference type="RuleBase" id="RU003811"/>
    </source>
</evidence>
<evidence type="ECO:0000256" key="1">
    <source>
        <dbReference type="ARBA" id="ARBA00005188"/>
    </source>
</evidence>
<organism evidence="11 12">
    <name type="scientific">Wenzhouxiangella limi</name>
    <dbReference type="NCBI Taxonomy" id="2707351"/>
    <lineage>
        <taxon>Bacteria</taxon>
        <taxon>Pseudomonadati</taxon>
        <taxon>Pseudomonadota</taxon>
        <taxon>Gammaproteobacteria</taxon>
        <taxon>Chromatiales</taxon>
        <taxon>Wenzhouxiangellaceae</taxon>
        <taxon>Wenzhouxiangella</taxon>
    </lineage>
</organism>
<feature type="active site" description="Nucleophile; for glutaminase activity" evidence="7">
    <location>
        <position position="146"/>
    </location>
</feature>
<dbReference type="CDD" id="cd00553">
    <property type="entry name" value="NAD_synthase"/>
    <property type="match status" value="1"/>
</dbReference>
<dbReference type="GO" id="GO:0005524">
    <property type="term" value="F:ATP binding"/>
    <property type="evidence" value="ECO:0007669"/>
    <property type="project" value="UniProtKB-UniRule"/>
</dbReference>
<dbReference type="InterPro" id="IPR036526">
    <property type="entry name" value="C-N_Hydrolase_sf"/>
</dbReference>
<feature type="active site" description="Proton acceptor; for glutaminase activity" evidence="7">
    <location>
        <position position="43"/>
    </location>
</feature>
<dbReference type="HAMAP" id="MF_02090">
    <property type="entry name" value="NadE_glutamine_dep"/>
    <property type="match status" value="1"/>
</dbReference>
<dbReference type="CDD" id="cd07570">
    <property type="entry name" value="GAT_Gln-NAD-synth"/>
    <property type="match status" value="1"/>
</dbReference>
<dbReference type="SUPFAM" id="SSF56317">
    <property type="entry name" value="Carbon-nitrogen hydrolase"/>
    <property type="match status" value="1"/>
</dbReference>
<dbReference type="Pfam" id="PF02540">
    <property type="entry name" value="NAD_synthase"/>
    <property type="match status" value="1"/>
</dbReference>
<dbReference type="PROSITE" id="PS50263">
    <property type="entry name" value="CN_HYDROLASE"/>
    <property type="match status" value="1"/>
</dbReference>
<feature type="binding site" evidence="7">
    <location>
        <position position="393"/>
    </location>
    <ligand>
        <name>ATP</name>
        <dbReference type="ChEBI" id="CHEBI:30616"/>
    </ligand>
</feature>
<dbReference type="EMBL" id="JAAGSC010000041">
    <property type="protein sequence ID" value="NDY96158.1"/>
    <property type="molecule type" value="Genomic_DNA"/>
</dbReference>
<evidence type="ECO:0000256" key="7">
    <source>
        <dbReference type="HAMAP-Rule" id="MF_02090"/>
    </source>
</evidence>
<evidence type="ECO:0000313" key="11">
    <source>
        <dbReference type="EMBL" id="NDY96158.1"/>
    </source>
</evidence>
<dbReference type="AlphaFoldDB" id="A0A845UZH8"/>
<keyword evidence="12" id="KW-1185">Reference proteome</keyword>
<evidence type="ECO:0000256" key="3">
    <source>
        <dbReference type="ARBA" id="ARBA00022598"/>
    </source>
</evidence>
<evidence type="ECO:0000256" key="8">
    <source>
        <dbReference type="PIRNR" id="PIRNR006630"/>
    </source>
</evidence>
<dbReference type="PANTHER" id="PTHR23090">
    <property type="entry name" value="NH 3 /GLUTAMINE-DEPENDENT NAD + SYNTHETASE"/>
    <property type="match status" value="1"/>
</dbReference>
<protein>
    <recommendedName>
        <fullName evidence="7 8">Glutamine-dependent NAD(+) synthetase</fullName>
        <ecNumber evidence="7 8">6.3.5.1</ecNumber>
    </recommendedName>
    <alternativeName>
        <fullName evidence="7 8">NAD(+) synthase [glutamine-hydrolyzing]</fullName>
    </alternativeName>
</protein>
<comment type="pathway">
    <text evidence="1 7 8">Cofactor biosynthesis; NAD(+) biosynthesis; NAD(+) from deamido-NAD(+) (L-Gln route): step 1/1.</text>
</comment>
<evidence type="ECO:0000259" key="10">
    <source>
        <dbReference type="PROSITE" id="PS50263"/>
    </source>
</evidence>
<dbReference type="InterPro" id="IPR022310">
    <property type="entry name" value="NAD/GMP_synthase"/>
</dbReference>
<dbReference type="PANTHER" id="PTHR23090:SF9">
    <property type="entry name" value="GLUTAMINE-DEPENDENT NAD(+) SYNTHETASE"/>
    <property type="match status" value="1"/>
</dbReference>
<feature type="active site" description="For glutaminase activity" evidence="7">
    <location>
        <position position="110"/>
    </location>
</feature>
<accession>A0A845UZH8</accession>
<keyword evidence="4 7" id="KW-0547">Nucleotide-binding</keyword>
<evidence type="ECO:0000256" key="5">
    <source>
        <dbReference type="ARBA" id="ARBA00022840"/>
    </source>
</evidence>
<feature type="binding site" evidence="7">
    <location>
        <position position="116"/>
    </location>
    <ligand>
        <name>L-glutamine</name>
        <dbReference type="ChEBI" id="CHEBI:58359"/>
    </ligand>
</feature>
<dbReference type="GO" id="GO:0003952">
    <property type="term" value="F:NAD+ synthase (glutamine-hydrolyzing) activity"/>
    <property type="evidence" value="ECO:0007669"/>
    <property type="project" value="UniProtKB-UniRule"/>
</dbReference>
<comment type="caution">
    <text evidence="11">The sequence shown here is derived from an EMBL/GenBank/DDBJ whole genome shotgun (WGS) entry which is preliminary data.</text>
</comment>
<feature type="binding site" evidence="7">
    <location>
        <position position="508"/>
    </location>
    <ligand>
        <name>deamido-NAD(+)</name>
        <dbReference type="ChEBI" id="CHEBI:58437"/>
        <note>ligand shared between two neighboring subunits</note>
    </ligand>
</feature>
<keyword evidence="6 7" id="KW-0520">NAD</keyword>
<dbReference type="EC" id="6.3.5.1" evidence="7 8"/>
<dbReference type="PIRSF" id="PIRSF006630">
    <property type="entry name" value="NADS_GAT"/>
    <property type="match status" value="1"/>
</dbReference>
<dbReference type="SUPFAM" id="SSF52402">
    <property type="entry name" value="Adenine nucleotide alpha hydrolases-like"/>
    <property type="match status" value="1"/>
</dbReference>
<keyword evidence="3 7" id="KW-0436">Ligase</keyword>
<dbReference type="Proteomes" id="UP000484885">
    <property type="component" value="Unassembled WGS sequence"/>
</dbReference>
<feature type="binding site" evidence="7">
    <location>
        <position position="172"/>
    </location>
    <ligand>
        <name>L-glutamine</name>
        <dbReference type="ChEBI" id="CHEBI:58359"/>
    </ligand>
</feature>
<dbReference type="UniPathway" id="UPA00253">
    <property type="reaction ID" value="UER00334"/>
</dbReference>
<sequence>MLKIALAQADFQVGHITANHDRILKLIRQARDEQGVDLLVLPELALTGYPPEDLVLRSGFMRRTEETLADITDQVRGIDVIIGHPRRHGEQRYNSVSWLRDGQVLGTYDKWDLPNYAVFDERRYFVPGTEPLVIEVAGVRVGVLICEDTWTPEAARAAREAGAQLLVSANASPYYRRKHLDRAEVLKSRHAETGLALIYLNCVGGQDELVFDGHSLAIDATGRLSEPAPLCEEALLRVDFDPDTGAFGYRDWPAGQTEDLPVIYAVLKRGLADYVRKNKFSSVVFGLSGGIDSALTAALAADALGPDNVLAVMLPSRHTSELSLILASEQINCLGLKFHNLSIEPIYQAMTTQLAEPFAGRPENFTEENLQARARGNLIMALSNKFGHLPLATGNKSELATGYSTIYGDMCGGFSPIKDVLKTLVYELAEWRNRQGEAIPQGVIERPPSAELAPDQLDQDKLPPYVVLDEIISRYVERDEPISEIVAAGIDEATVRRVAGMVLAAEYKRRQGAPGPRITRKAFGRDRRYPITSGWRDSGGLGG</sequence>
<dbReference type="FunFam" id="3.40.50.620:FF:000106">
    <property type="entry name" value="Glutamine-dependent NAD(+) synthetase"/>
    <property type="match status" value="1"/>
</dbReference>
<evidence type="ECO:0000256" key="6">
    <source>
        <dbReference type="ARBA" id="ARBA00023027"/>
    </source>
</evidence>
<dbReference type="GO" id="GO:0004359">
    <property type="term" value="F:glutaminase activity"/>
    <property type="evidence" value="ECO:0007669"/>
    <property type="project" value="InterPro"/>
</dbReference>
<feature type="binding site" evidence="7">
    <location>
        <begin position="286"/>
        <end position="293"/>
    </location>
    <ligand>
        <name>ATP</name>
        <dbReference type="ChEBI" id="CHEBI:30616"/>
    </ligand>
</feature>
<dbReference type="Gene3D" id="3.60.110.10">
    <property type="entry name" value="Carbon-nitrogen hydrolase"/>
    <property type="match status" value="1"/>
</dbReference>
<dbReference type="NCBIfam" id="TIGR00552">
    <property type="entry name" value="nadE"/>
    <property type="match status" value="1"/>
</dbReference>
<dbReference type="RefSeq" id="WP_164211529.1">
    <property type="nucleotide sequence ID" value="NZ_JAAGSC010000041.1"/>
</dbReference>
<dbReference type="GO" id="GO:0005737">
    <property type="term" value="C:cytoplasm"/>
    <property type="evidence" value="ECO:0007669"/>
    <property type="project" value="InterPro"/>
</dbReference>
<dbReference type="GO" id="GO:0009435">
    <property type="term" value="P:NAD+ biosynthetic process"/>
    <property type="evidence" value="ECO:0007669"/>
    <property type="project" value="UniProtKB-UniRule"/>
</dbReference>
<comment type="caution">
    <text evidence="7">Lacks conserved residue(s) required for the propagation of feature annotation.</text>
</comment>
<comment type="similarity">
    <text evidence="9">Belongs to the NAD synthetase family.</text>
</comment>
<gene>
    <name evidence="7" type="primary">nadE</name>
    <name evidence="11" type="ORF">G3I74_10485</name>
</gene>
<proteinExistence type="inferred from homology"/>
<keyword evidence="5 7" id="KW-0067">ATP-binding</keyword>
<feature type="binding site" evidence="7">
    <location>
        <position position="369"/>
    </location>
    <ligand>
        <name>deamido-NAD(+)</name>
        <dbReference type="ChEBI" id="CHEBI:58437"/>
        <note>ligand shared between two neighboring subunits</note>
    </ligand>
</feature>
<feature type="binding site" evidence="7">
    <location>
        <position position="398"/>
    </location>
    <ligand>
        <name>deamido-NAD(+)</name>
        <dbReference type="ChEBI" id="CHEBI:58437"/>
        <note>ligand shared between two neighboring subunits</note>
    </ligand>
</feature>
<dbReference type="InterPro" id="IPR003010">
    <property type="entry name" value="C-N_Hydrolase"/>
</dbReference>
<name>A0A845UZH8_9GAMM</name>
<reference evidence="11 12" key="1">
    <citation type="submission" date="2020-02" db="EMBL/GenBank/DDBJ databases">
        <authorList>
            <person name="Zhang X.-Y."/>
        </authorList>
    </citation>
    <scope>NUCLEOTIDE SEQUENCE [LARGE SCALE GENOMIC DNA]</scope>
    <source>
        <strain evidence="11 12">C33</strain>
    </source>
</reference>
<evidence type="ECO:0000313" key="12">
    <source>
        <dbReference type="Proteomes" id="UP000484885"/>
    </source>
</evidence>
<dbReference type="GO" id="GO:0008795">
    <property type="term" value="F:NAD+ synthase activity"/>
    <property type="evidence" value="ECO:0007669"/>
    <property type="project" value="UniProtKB-UniRule"/>
</dbReference>
<dbReference type="NCBIfam" id="NF010588">
    <property type="entry name" value="PRK13981.1"/>
    <property type="match status" value="1"/>
</dbReference>
<dbReference type="Gene3D" id="3.40.50.620">
    <property type="entry name" value="HUPs"/>
    <property type="match status" value="1"/>
</dbReference>
<comment type="catalytic activity">
    <reaction evidence="7 8">
        <text>deamido-NAD(+) + L-glutamine + ATP + H2O = L-glutamate + AMP + diphosphate + NAD(+) + H(+)</text>
        <dbReference type="Rhea" id="RHEA:24384"/>
        <dbReference type="ChEBI" id="CHEBI:15377"/>
        <dbReference type="ChEBI" id="CHEBI:15378"/>
        <dbReference type="ChEBI" id="CHEBI:29985"/>
        <dbReference type="ChEBI" id="CHEBI:30616"/>
        <dbReference type="ChEBI" id="CHEBI:33019"/>
        <dbReference type="ChEBI" id="CHEBI:57540"/>
        <dbReference type="ChEBI" id="CHEBI:58359"/>
        <dbReference type="ChEBI" id="CHEBI:58437"/>
        <dbReference type="ChEBI" id="CHEBI:456215"/>
        <dbReference type="EC" id="6.3.5.1"/>
    </reaction>
</comment>
<feature type="binding site" evidence="7">
    <location>
        <position position="178"/>
    </location>
    <ligand>
        <name>L-glutamine</name>
        <dbReference type="ChEBI" id="CHEBI:58359"/>
    </ligand>
</feature>
<evidence type="ECO:0000256" key="2">
    <source>
        <dbReference type="ARBA" id="ARBA00007145"/>
    </source>
</evidence>
<dbReference type="InterPro" id="IPR003694">
    <property type="entry name" value="NAD_synthase"/>
</dbReference>
<dbReference type="Pfam" id="PF00795">
    <property type="entry name" value="CN_hydrolase"/>
    <property type="match status" value="1"/>
</dbReference>
<evidence type="ECO:0000256" key="4">
    <source>
        <dbReference type="ARBA" id="ARBA00022741"/>
    </source>
</evidence>
<dbReference type="InterPro" id="IPR014729">
    <property type="entry name" value="Rossmann-like_a/b/a_fold"/>
</dbReference>